<comment type="similarity">
    <text evidence="1 2">Belongs to the UPF0102 family.</text>
</comment>
<dbReference type="PANTHER" id="PTHR34039:SF1">
    <property type="entry name" value="UPF0102 PROTEIN YRAN"/>
    <property type="match status" value="1"/>
</dbReference>
<protein>
    <recommendedName>
        <fullName evidence="2">UPF0102 protein BCL74_3171</fullName>
    </recommendedName>
</protein>
<dbReference type="GO" id="GO:0003676">
    <property type="term" value="F:nucleic acid binding"/>
    <property type="evidence" value="ECO:0007669"/>
    <property type="project" value="InterPro"/>
</dbReference>
<dbReference type="InterPro" id="IPR011335">
    <property type="entry name" value="Restrct_endonuc-II-like"/>
</dbReference>
<dbReference type="HAMAP" id="MF_00048">
    <property type="entry name" value="UPF0102"/>
    <property type="match status" value="1"/>
</dbReference>
<dbReference type="RefSeq" id="WP_121221430.1">
    <property type="nucleotide sequence ID" value="NZ_RBIG01000003.1"/>
</dbReference>
<keyword evidence="3" id="KW-0255">Endonuclease</keyword>
<dbReference type="InterPro" id="IPR011856">
    <property type="entry name" value="tRNA_endonuc-like_dom_sf"/>
</dbReference>
<dbReference type="AlphaFoldDB" id="A0A420WCC9"/>
<gene>
    <name evidence="3" type="ORF">BCL74_3171</name>
</gene>
<sequence>MTRRSRQDRQQARQRGIAAETLCLWLLRLKGYRILARDLRTPVGEIDIVARRGNTLVAIEVKRRGTLEDAADAIGRDQRRRILRALGWFAQRQADGERLALRFDAMLLDGGLLPRHISDAWREDG</sequence>
<keyword evidence="3" id="KW-0540">Nuclease</keyword>
<comment type="caution">
    <text evidence="3">The sequence shown here is derived from an EMBL/GenBank/DDBJ whole genome shotgun (WGS) entry which is preliminary data.</text>
</comment>
<dbReference type="OrthoDB" id="9812968at2"/>
<evidence type="ECO:0000256" key="1">
    <source>
        <dbReference type="ARBA" id="ARBA00006738"/>
    </source>
</evidence>
<dbReference type="SUPFAM" id="SSF52980">
    <property type="entry name" value="Restriction endonuclease-like"/>
    <property type="match status" value="1"/>
</dbReference>
<dbReference type="Gene3D" id="3.40.1350.10">
    <property type="match status" value="1"/>
</dbReference>
<evidence type="ECO:0000256" key="2">
    <source>
        <dbReference type="HAMAP-Rule" id="MF_00048"/>
    </source>
</evidence>
<dbReference type="Pfam" id="PF02021">
    <property type="entry name" value="UPF0102"/>
    <property type="match status" value="1"/>
</dbReference>
<dbReference type="InterPro" id="IPR003509">
    <property type="entry name" value="UPF0102_YraN-like"/>
</dbReference>
<dbReference type="PANTHER" id="PTHR34039">
    <property type="entry name" value="UPF0102 PROTEIN YRAN"/>
    <property type="match status" value="1"/>
</dbReference>
<organism evidence="3 4">
    <name type="scientific">Oceanibaculum indicum</name>
    <dbReference type="NCBI Taxonomy" id="526216"/>
    <lineage>
        <taxon>Bacteria</taxon>
        <taxon>Pseudomonadati</taxon>
        <taxon>Pseudomonadota</taxon>
        <taxon>Alphaproteobacteria</taxon>
        <taxon>Rhodospirillales</taxon>
        <taxon>Oceanibaculaceae</taxon>
        <taxon>Oceanibaculum</taxon>
    </lineage>
</organism>
<keyword evidence="3" id="KW-0378">Hydrolase</keyword>
<dbReference type="GO" id="GO:0004519">
    <property type="term" value="F:endonuclease activity"/>
    <property type="evidence" value="ECO:0007669"/>
    <property type="project" value="UniProtKB-KW"/>
</dbReference>
<name>A0A420WCC9_9PROT</name>
<dbReference type="NCBIfam" id="NF009151">
    <property type="entry name" value="PRK12497.1-5"/>
    <property type="match status" value="1"/>
</dbReference>
<reference evidence="3 4" key="1">
    <citation type="submission" date="2018-10" db="EMBL/GenBank/DDBJ databases">
        <title>Comparative analysis of microorganisms from saline springs in Andes Mountain Range, Colombia.</title>
        <authorList>
            <person name="Rubin E."/>
        </authorList>
    </citation>
    <scope>NUCLEOTIDE SEQUENCE [LARGE SCALE GENOMIC DNA]</scope>
    <source>
        <strain evidence="3 4">USBA 36</strain>
    </source>
</reference>
<dbReference type="Proteomes" id="UP000277424">
    <property type="component" value="Unassembled WGS sequence"/>
</dbReference>
<evidence type="ECO:0000313" key="4">
    <source>
        <dbReference type="Proteomes" id="UP000277424"/>
    </source>
</evidence>
<dbReference type="EMBL" id="RBIG01000003">
    <property type="protein sequence ID" value="RKQ68689.1"/>
    <property type="molecule type" value="Genomic_DNA"/>
</dbReference>
<accession>A0A420WCC9</accession>
<evidence type="ECO:0000313" key="3">
    <source>
        <dbReference type="EMBL" id="RKQ68689.1"/>
    </source>
</evidence>
<proteinExistence type="inferred from homology"/>